<dbReference type="EMBL" id="FQXM01000029">
    <property type="protein sequence ID" value="SHH99081.1"/>
    <property type="molecule type" value="Genomic_DNA"/>
</dbReference>
<dbReference type="STRING" id="1121316.SAMN02745207_03651"/>
<dbReference type="PANTHER" id="PTHR35800:SF1">
    <property type="entry name" value="RNA-BINDING PROTEIN KHPB"/>
    <property type="match status" value="1"/>
</dbReference>
<keyword evidence="2 6" id="KW-0694">RNA-binding</keyword>
<gene>
    <name evidence="6" type="primary">khpB</name>
    <name evidence="6" type="synonym">eloR</name>
    <name evidence="8" type="ORF">SAMN02745207_03651</name>
</gene>
<evidence type="ECO:0000259" key="7">
    <source>
        <dbReference type="PROSITE" id="PS51061"/>
    </source>
</evidence>
<dbReference type="CDD" id="cd02644">
    <property type="entry name" value="R3H_jag"/>
    <property type="match status" value="1"/>
</dbReference>
<dbReference type="Proteomes" id="UP000184447">
    <property type="component" value="Unassembled WGS sequence"/>
</dbReference>
<dbReference type="Gene3D" id="3.30.30.80">
    <property type="entry name" value="probable RNA-binding protein from clostridium symbiosum atcc 14940"/>
    <property type="match status" value="1"/>
</dbReference>
<comment type="subcellular location">
    <subcellularLocation>
        <location evidence="6">Cytoplasm</location>
    </subcellularLocation>
</comment>
<comment type="function">
    <text evidence="6">A probable RNA chaperone. Forms a complex with KhpA which binds to cellular RNA and controls its expression. Plays a role in peptidoglycan (PG) homeostasis and cell length regulation.</text>
</comment>
<evidence type="ECO:0000256" key="2">
    <source>
        <dbReference type="ARBA" id="ARBA00022884"/>
    </source>
</evidence>
<comment type="domain">
    <text evidence="6">Has an N-terminal Jag-N domain and 2 RNA-binding domains (KH and R3H).</text>
</comment>
<dbReference type="Gene3D" id="3.30.300.20">
    <property type="match status" value="1"/>
</dbReference>
<evidence type="ECO:0000256" key="1">
    <source>
        <dbReference type="ARBA" id="ARBA00022490"/>
    </source>
</evidence>
<organism evidence="8 9">
    <name type="scientific">Clostridium grantii DSM 8605</name>
    <dbReference type="NCBI Taxonomy" id="1121316"/>
    <lineage>
        <taxon>Bacteria</taxon>
        <taxon>Bacillati</taxon>
        <taxon>Bacillota</taxon>
        <taxon>Clostridia</taxon>
        <taxon>Eubacteriales</taxon>
        <taxon>Clostridiaceae</taxon>
        <taxon>Clostridium</taxon>
    </lineage>
</organism>
<dbReference type="GO" id="GO:0008360">
    <property type="term" value="P:regulation of cell shape"/>
    <property type="evidence" value="ECO:0007669"/>
    <property type="project" value="UniProtKB-KW"/>
</dbReference>
<dbReference type="NCBIfam" id="NF041568">
    <property type="entry name" value="Jag_EloR"/>
    <property type="match status" value="1"/>
</dbReference>
<dbReference type="GO" id="GO:0005737">
    <property type="term" value="C:cytoplasm"/>
    <property type="evidence" value="ECO:0007669"/>
    <property type="project" value="UniProtKB-SubCell"/>
</dbReference>
<proteinExistence type="inferred from homology"/>
<evidence type="ECO:0000256" key="6">
    <source>
        <dbReference type="HAMAP-Rule" id="MF_00867"/>
    </source>
</evidence>
<dbReference type="CDD" id="cd02414">
    <property type="entry name" value="KH-II_Jag"/>
    <property type="match status" value="1"/>
</dbReference>
<dbReference type="GO" id="GO:0071555">
    <property type="term" value="P:cell wall organization"/>
    <property type="evidence" value="ECO:0007669"/>
    <property type="project" value="UniProtKB-KW"/>
</dbReference>
<evidence type="ECO:0000256" key="4">
    <source>
        <dbReference type="ARBA" id="ARBA00023186"/>
    </source>
</evidence>
<dbReference type="PROSITE" id="PS51061">
    <property type="entry name" value="R3H"/>
    <property type="match status" value="1"/>
</dbReference>
<dbReference type="InterPro" id="IPR032782">
    <property type="entry name" value="KhpB_N"/>
</dbReference>
<dbReference type="SMART" id="SM01245">
    <property type="entry name" value="Jag_N"/>
    <property type="match status" value="1"/>
</dbReference>
<evidence type="ECO:0000313" key="9">
    <source>
        <dbReference type="Proteomes" id="UP000184447"/>
    </source>
</evidence>
<feature type="domain" description="R3H" evidence="7">
    <location>
        <begin position="151"/>
        <end position="217"/>
    </location>
</feature>
<dbReference type="InterPro" id="IPR036867">
    <property type="entry name" value="R3H_dom_sf"/>
</dbReference>
<dbReference type="PANTHER" id="PTHR35800">
    <property type="entry name" value="PROTEIN JAG"/>
    <property type="match status" value="1"/>
</dbReference>
<dbReference type="SUPFAM" id="SSF82708">
    <property type="entry name" value="R3H domain"/>
    <property type="match status" value="1"/>
</dbReference>
<comment type="subunit">
    <text evidence="6">Forms a complex with KhpA.</text>
</comment>
<dbReference type="Pfam" id="PF13083">
    <property type="entry name" value="KH_KhpA-B"/>
    <property type="match status" value="1"/>
</dbReference>
<name>A0A1M5XGZ0_9CLOT</name>
<sequence>MKKSGKAGAKMKSIEMIGKTVEEAVKSALDSLKVTEDKVIIEVIEEESKGLFKFFKNKEAKIRVTVKKNPVDDAKNFLGDVLESMGILAEIEIKEEKNTLRINLVGPNMGVIIGHRGETLDALQYLVNLAVNKGNEGSHMRVIVDTEDYRAKREETLKLLANRLARKVKKTRRSVKLEPMNPYERRIIHYALQSDKTIVTFSEGEEPYRRVVIDLKKKA</sequence>
<evidence type="ECO:0000256" key="3">
    <source>
        <dbReference type="ARBA" id="ARBA00022960"/>
    </source>
</evidence>
<comment type="similarity">
    <text evidence="6">Belongs to the KhpB RNA-binding protein family.</text>
</comment>
<protein>
    <recommendedName>
        <fullName evidence="6">RNA-binding protein KhpB</fullName>
    </recommendedName>
    <alternativeName>
        <fullName evidence="6">RNA-binding protein EloR</fullName>
    </alternativeName>
</protein>
<accession>A0A1M5XGZ0</accession>
<dbReference type="InterPro" id="IPR034079">
    <property type="entry name" value="R3H_KhpB"/>
</dbReference>
<dbReference type="HAMAP" id="MF_00867">
    <property type="entry name" value="KhpB"/>
    <property type="match status" value="1"/>
</dbReference>
<keyword evidence="9" id="KW-1185">Reference proteome</keyword>
<dbReference type="AlphaFoldDB" id="A0A1M5XGZ0"/>
<feature type="region of interest" description="Jag_N domain" evidence="6">
    <location>
        <begin position="15"/>
        <end position="65"/>
    </location>
</feature>
<dbReference type="InterPro" id="IPR038247">
    <property type="entry name" value="Jag_N_dom_sf"/>
</dbReference>
<dbReference type="Pfam" id="PF14804">
    <property type="entry name" value="Jag_N"/>
    <property type="match status" value="1"/>
</dbReference>
<dbReference type="InterPro" id="IPR038008">
    <property type="entry name" value="Jag_KH"/>
</dbReference>
<keyword evidence="4 6" id="KW-0143">Chaperone</keyword>
<dbReference type="GO" id="GO:0009252">
    <property type="term" value="P:peptidoglycan biosynthetic process"/>
    <property type="evidence" value="ECO:0007669"/>
    <property type="project" value="UniProtKB-UniRule"/>
</dbReference>
<dbReference type="Pfam" id="PF01424">
    <property type="entry name" value="R3H"/>
    <property type="match status" value="1"/>
</dbReference>
<evidence type="ECO:0000313" key="8">
    <source>
        <dbReference type="EMBL" id="SHH99081.1"/>
    </source>
</evidence>
<keyword evidence="1 6" id="KW-0963">Cytoplasm</keyword>
<reference evidence="8 9" key="1">
    <citation type="submission" date="2016-11" db="EMBL/GenBank/DDBJ databases">
        <authorList>
            <person name="Jaros S."/>
            <person name="Januszkiewicz K."/>
            <person name="Wedrychowicz H."/>
        </authorList>
    </citation>
    <scope>NUCLEOTIDE SEQUENCE [LARGE SCALE GENOMIC DNA]</scope>
    <source>
        <strain evidence="8 9">DSM 8605</strain>
    </source>
</reference>
<dbReference type="InterPro" id="IPR039247">
    <property type="entry name" value="KhpB"/>
</dbReference>
<dbReference type="SMART" id="SM00393">
    <property type="entry name" value="R3H"/>
    <property type="match status" value="1"/>
</dbReference>
<dbReference type="InterPro" id="IPR015946">
    <property type="entry name" value="KH_dom-like_a/b"/>
</dbReference>
<evidence type="ECO:0000256" key="5">
    <source>
        <dbReference type="ARBA" id="ARBA00023316"/>
    </source>
</evidence>
<dbReference type="InterPro" id="IPR001374">
    <property type="entry name" value="R3H_dom"/>
</dbReference>
<dbReference type="Gene3D" id="3.30.1370.50">
    <property type="entry name" value="R3H-like domain"/>
    <property type="match status" value="1"/>
</dbReference>
<keyword evidence="5 6" id="KW-0961">Cell wall biogenesis/degradation</keyword>
<dbReference type="GO" id="GO:0003723">
    <property type="term" value="F:RNA binding"/>
    <property type="evidence" value="ECO:0007669"/>
    <property type="project" value="UniProtKB-UniRule"/>
</dbReference>
<keyword evidence="3 6" id="KW-0133">Cell shape</keyword>